<dbReference type="InterPro" id="IPR018076">
    <property type="entry name" value="T2SS_GspF_dom"/>
</dbReference>
<comment type="subcellular location">
    <subcellularLocation>
        <location evidence="1">Cell membrane</location>
        <topology evidence="1">Multi-pass membrane protein</topology>
    </subcellularLocation>
</comment>
<sequence>MVLLTVALSLLSVAFLVLALRELVATPVARRRAMASVLDTEGPNRGERWARADASFRRTRLGRLLERELALAGLRRSPLLVLVVAVSGALVLATTVWVALAPALGVLSLLAGFLLVRAYLARARERRREAFIAQMPELARVLANATNAGLSIPTAIALAADELDAPAREELRRVSTSLTFGNDLETALDGIRERLPSREVGVLLSTLLVSARSGGSLVTALRDIAGTLEVRKETRREIRTTLAQSVATGYIVIALGVGLLLLINVLFPGSVEQMTQRLVGQVALLGAAVLYAAGFLLIRRMTRMDV</sequence>
<protein>
    <submittedName>
        <fullName evidence="8">Type II secretion system F family protein</fullName>
    </submittedName>
</protein>
<evidence type="ECO:0000256" key="2">
    <source>
        <dbReference type="ARBA" id="ARBA00022475"/>
    </source>
</evidence>
<proteinExistence type="predicted"/>
<feature type="transmembrane region" description="Helical" evidence="6">
    <location>
        <begin position="241"/>
        <end position="266"/>
    </location>
</feature>
<reference evidence="9" key="1">
    <citation type="journal article" date="2019" name="Int. J. Syst. Evol. Microbiol.">
        <title>The Global Catalogue of Microorganisms (GCM) 10K type strain sequencing project: providing services to taxonomists for standard genome sequencing and annotation.</title>
        <authorList>
            <consortium name="The Broad Institute Genomics Platform"/>
            <consortium name="The Broad Institute Genome Sequencing Center for Infectious Disease"/>
            <person name="Wu L."/>
            <person name="Ma J."/>
        </authorList>
    </citation>
    <scope>NUCLEOTIDE SEQUENCE [LARGE SCALE GENOMIC DNA]</scope>
    <source>
        <strain evidence="9">NCAIM B.02333</strain>
    </source>
</reference>
<dbReference type="Gene3D" id="1.20.81.30">
    <property type="entry name" value="Type II secretion system (T2SS), domain F"/>
    <property type="match status" value="1"/>
</dbReference>
<dbReference type="RefSeq" id="WP_340294118.1">
    <property type="nucleotide sequence ID" value="NZ_JBBEOI010000139.1"/>
</dbReference>
<evidence type="ECO:0000256" key="1">
    <source>
        <dbReference type="ARBA" id="ARBA00004651"/>
    </source>
</evidence>
<evidence type="ECO:0000256" key="6">
    <source>
        <dbReference type="SAM" id="Phobius"/>
    </source>
</evidence>
<dbReference type="PANTHER" id="PTHR35007:SF1">
    <property type="entry name" value="PILUS ASSEMBLY PROTEIN"/>
    <property type="match status" value="1"/>
</dbReference>
<feature type="transmembrane region" description="Helical" evidence="6">
    <location>
        <begin position="103"/>
        <end position="120"/>
    </location>
</feature>
<feature type="domain" description="Type II secretion system protein GspF" evidence="7">
    <location>
        <begin position="139"/>
        <end position="263"/>
    </location>
</feature>
<evidence type="ECO:0000256" key="3">
    <source>
        <dbReference type="ARBA" id="ARBA00022692"/>
    </source>
</evidence>
<feature type="transmembrane region" description="Helical" evidence="6">
    <location>
        <begin position="79"/>
        <end position="97"/>
    </location>
</feature>
<dbReference type="Proteomes" id="UP001595685">
    <property type="component" value="Unassembled WGS sequence"/>
</dbReference>
<dbReference type="EMBL" id="JBHRWW010000012">
    <property type="protein sequence ID" value="MFC3689739.1"/>
    <property type="molecule type" value="Genomic_DNA"/>
</dbReference>
<evidence type="ECO:0000313" key="9">
    <source>
        <dbReference type="Proteomes" id="UP001595685"/>
    </source>
</evidence>
<name>A0ABV7WIV9_9MICO</name>
<dbReference type="Pfam" id="PF00482">
    <property type="entry name" value="T2SSF"/>
    <property type="match status" value="1"/>
</dbReference>
<keyword evidence="5 6" id="KW-0472">Membrane</keyword>
<feature type="transmembrane region" description="Helical" evidence="6">
    <location>
        <begin position="278"/>
        <end position="298"/>
    </location>
</feature>
<organism evidence="8 9">
    <name type="scientific">Aquipuribacter hungaricus</name>
    <dbReference type="NCBI Taxonomy" id="545624"/>
    <lineage>
        <taxon>Bacteria</taxon>
        <taxon>Bacillati</taxon>
        <taxon>Actinomycetota</taxon>
        <taxon>Actinomycetes</taxon>
        <taxon>Micrococcales</taxon>
        <taxon>Intrasporangiaceae</taxon>
        <taxon>Aquipuribacter</taxon>
    </lineage>
</organism>
<evidence type="ECO:0000313" key="8">
    <source>
        <dbReference type="EMBL" id="MFC3689739.1"/>
    </source>
</evidence>
<evidence type="ECO:0000259" key="7">
    <source>
        <dbReference type="Pfam" id="PF00482"/>
    </source>
</evidence>
<dbReference type="InterPro" id="IPR042094">
    <property type="entry name" value="T2SS_GspF_sf"/>
</dbReference>
<evidence type="ECO:0000256" key="4">
    <source>
        <dbReference type="ARBA" id="ARBA00022989"/>
    </source>
</evidence>
<keyword evidence="9" id="KW-1185">Reference proteome</keyword>
<comment type="caution">
    <text evidence="8">The sequence shown here is derived from an EMBL/GenBank/DDBJ whole genome shotgun (WGS) entry which is preliminary data.</text>
</comment>
<keyword evidence="3 6" id="KW-0812">Transmembrane</keyword>
<dbReference type="PANTHER" id="PTHR35007">
    <property type="entry name" value="INTEGRAL MEMBRANE PROTEIN-RELATED"/>
    <property type="match status" value="1"/>
</dbReference>
<evidence type="ECO:0000256" key="5">
    <source>
        <dbReference type="ARBA" id="ARBA00023136"/>
    </source>
</evidence>
<feature type="transmembrane region" description="Helical" evidence="6">
    <location>
        <begin position="6"/>
        <end position="24"/>
    </location>
</feature>
<keyword evidence="2" id="KW-1003">Cell membrane</keyword>
<keyword evidence="4 6" id="KW-1133">Transmembrane helix</keyword>
<accession>A0ABV7WIV9</accession>
<gene>
    <name evidence="8" type="ORF">ACFOLH_15430</name>
</gene>